<feature type="region of interest" description="Disordered" evidence="1">
    <location>
        <begin position="1"/>
        <end position="74"/>
    </location>
</feature>
<proteinExistence type="predicted"/>
<evidence type="ECO:0000256" key="1">
    <source>
        <dbReference type="SAM" id="MobiDB-lite"/>
    </source>
</evidence>
<evidence type="ECO:0000313" key="2">
    <source>
        <dbReference type="EMBL" id="CAG8973541.1"/>
    </source>
</evidence>
<feature type="region of interest" description="Disordered" evidence="1">
    <location>
        <begin position="141"/>
        <end position="174"/>
    </location>
</feature>
<name>A0A9N9LJ47_9HELO</name>
<protein>
    <submittedName>
        <fullName evidence="2">Uncharacterized protein</fullName>
    </submittedName>
</protein>
<sequence>MQQYHNINHSHPRAGGTASSVQMSLRPGNHRAGKPRSSNFSVRDRQRFAHQDNGQWTMGHPGDVNTTDSDPSSPAAGVYKAIVSGNTEGGVMVLIYFPQIPRVVPHHAQFQSCFPTPSLLTFHLHAVLAAAVGHVHTFSHISHHQMGDAEPPVARPRKRERETTSTNDSSKSTK</sequence>
<organism evidence="2 3">
    <name type="scientific">Hymenoscyphus albidus</name>
    <dbReference type="NCBI Taxonomy" id="595503"/>
    <lineage>
        <taxon>Eukaryota</taxon>
        <taxon>Fungi</taxon>
        <taxon>Dikarya</taxon>
        <taxon>Ascomycota</taxon>
        <taxon>Pezizomycotina</taxon>
        <taxon>Leotiomycetes</taxon>
        <taxon>Helotiales</taxon>
        <taxon>Helotiaceae</taxon>
        <taxon>Hymenoscyphus</taxon>
    </lineage>
</organism>
<dbReference type="AlphaFoldDB" id="A0A9N9LJ47"/>
<accession>A0A9N9LJ47</accession>
<comment type="caution">
    <text evidence="2">The sequence shown here is derived from an EMBL/GenBank/DDBJ whole genome shotgun (WGS) entry which is preliminary data.</text>
</comment>
<evidence type="ECO:0000313" key="3">
    <source>
        <dbReference type="Proteomes" id="UP000701801"/>
    </source>
</evidence>
<dbReference type="OrthoDB" id="10427559at2759"/>
<gene>
    <name evidence="2" type="ORF">HYALB_00002867</name>
</gene>
<feature type="compositionally biased region" description="Low complexity" evidence="1">
    <location>
        <begin position="164"/>
        <end position="174"/>
    </location>
</feature>
<keyword evidence="3" id="KW-1185">Reference proteome</keyword>
<dbReference type="EMBL" id="CAJVRM010000072">
    <property type="protein sequence ID" value="CAG8973541.1"/>
    <property type="molecule type" value="Genomic_DNA"/>
</dbReference>
<dbReference type="Proteomes" id="UP000701801">
    <property type="component" value="Unassembled WGS sequence"/>
</dbReference>
<reference evidence="2" key="1">
    <citation type="submission" date="2021-07" db="EMBL/GenBank/DDBJ databases">
        <authorList>
            <person name="Durling M."/>
        </authorList>
    </citation>
    <scope>NUCLEOTIDE SEQUENCE</scope>
</reference>